<keyword evidence="2 4" id="KW-0863">Zinc-finger</keyword>
<dbReference type="FunFam" id="4.10.1000.10:FF:000003">
    <property type="entry name" value="Zinc finger CCCH domain-containing protein"/>
    <property type="match status" value="1"/>
</dbReference>
<gene>
    <name evidence="6" type="ORF">ADEAN_000939600</name>
</gene>
<dbReference type="AlphaFoldDB" id="A0A7G2CS84"/>
<dbReference type="SMART" id="SM00356">
    <property type="entry name" value="ZnF_C3H1"/>
    <property type="match status" value="1"/>
</dbReference>
<reference evidence="6 7" key="1">
    <citation type="submission" date="2020-08" db="EMBL/GenBank/DDBJ databases">
        <authorList>
            <person name="Newling K."/>
            <person name="Davey J."/>
            <person name="Forrester S."/>
        </authorList>
    </citation>
    <scope>NUCLEOTIDE SEQUENCE [LARGE SCALE GENOMIC DNA]</scope>
    <source>
        <strain evidence="7">Crithidia deanei Carvalho (ATCC PRA-265)</strain>
    </source>
</reference>
<keyword evidence="3 4" id="KW-0862">Zinc</keyword>
<evidence type="ECO:0000256" key="3">
    <source>
        <dbReference type="ARBA" id="ARBA00022833"/>
    </source>
</evidence>
<dbReference type="VEuPathDB" id="TriTrypDB:ADEAN_000939600"/>
<dbReference type="Gene3D" id="4.10.1000.10">
    <property type="entry name" value="Zinc finger, CCCH-type"/>
    <property type="match status" value="1"/>
</dbReference>
<evidence type="ECO:0000256" key="4">
    <source>
        <dbReference type="PROSITE-ProRule" id="PRU00723"/>
    </source>
</evidence>
<protein>
    <submittedName>
        <fullName evidence="6">Zinc finger C-x8-C-x5-C-x3-H type (And similar), putative</fullName>
    </submittedName>
</protein>
<dbReference type="EMBL" id="LR877167">
    <property type="protein sequence ID" value="CAD2221861.1"/>
    <property type="molecule type" value="Genomic_DNA"/>
</dbReference>
<name>A0A7G2CS84_9TRYP</name>
<feature type="domain" description="C3H1-type" evidence="5">
    <location>
        <begin position="17"/>
        <end position="45"/>
    </location>
</feature>
<organism evidence="6 7">
    <name type="scientific">Angomonas deanei</name>
    <dbReference type="NCBI Taxonomy" id="59799"/>
    <lineage>
        <taxon>Eukaryota</taxon>
        <taxon>Discoba</taxon>
        <taxon>Euglenozoa</taxon>
        <taxon>Kinetoplastea</taxon>
        <taxon>Metakinetoplastina</taxon>
        <taxon>Trypanosomatida</taxon>
        <taxon>Trypanosomatidae</taxon>
        <taxon>Strigomonadinae</taxon>
        <taxon>Angomonas</taxon>
    </lineage>
</organism>
<dbReference type="Pfam" id="PF00642">
    <property type="entry name" value="zf-CCCH"/>
    <property type="match status" value="1"/>
</dbReference>
<keyword evidence="1 4" id="KW-0479">Metal-binding</keyword>
<dbReference type="PROSITE" id="PS50103">
    <property type="entry name" value="ZF_C3H1"/>
    <property type="match status" value="1"/>
</dbReference>
<keyword evidence="7" id="KW-1185">Reference proteome</keyword>
<dbReference type="GO" id="GO:0051252">
    <property type="term" value="P:regulation of RNA metabolic process"/>
    <property type="evidence" value="ECO:0007669"/>
    <property type="project" value="UniProtKB-ARBA"/>
</dbReference>
<evidence type="ECO:0000256" key="2">
    <source>
        <dbReference type="ARBA" id="ARBA00022771"/>
    </source>
</evidence>
<accession>A0A7G2CS84</accession>
<dbReference type="SUPFAM" id="SSF90229">
    <property type="entry name" value="CCCH zinc finger"/>
    <property type="match status" value="1"/>
</dbReference>
<dbReference type="InterPro" id="IPR000571">
    <property type="entry name" value="Znf_CCCH"/>
</dbReference>
<evidence type="ECO:0000256" key="1">
    <source>
        <dbReference type="ARBA" id="ARBA00022723"/>
    </source>
</evidence>
<dbReference type="GO" id="GO:0010468">
    <property type="term" value="P:regulation of gene expression"/>
    <property type="evidence" value="ECO:0007669"/>
    <property type="project" value="UniProtKB-ARBA"/>
</dbReference>
<dbReference type="InterPro" id="IPR036855">
    <property type="entry name" value="Znf_CCCH_sf"/>
</dbReference>
<feature type="zinc finger region" description="C3H1-type" evidence="4">
    <location>
        <begin position="17"/>
        <end position="45"/>
    </location>
</feature>
<dbReference type="Proteomes" id="UP000515908">
    <property type="component" value="Chromosome 23"/>
</dbReference>
<dbReference type="GO" id="GO:0008270">
    <property type="term" value="F:zinc ion binding"/>
    <property type="evidence" value="ECO:0007669"/>
    <property type="project" value="UniProtKB-KW"/>
</dbReference>
<evidence type="ECO:0000313" key="6">
    <source>
        <dbReference type="EMBL" id="CAD2221861.1"/>
    </source>
</evidence>
<evidence type="ECO:0000259" key="5">
    <source>
        <dbReference type="PROSITE" id="PS50103"/>
    </source>
</evidence>
<evidence type="ECO:0000313" key="7">
    <source>
        <dbReference type="Proteomes" id="UP000515908"/>
    </source>
</evidence>
<sequence length="152" mass="17311">MPRSPKVNRHAEVKPSKFKTTFCQFYQKGEVCPFGAKCAFAHGEHELKKEEDNVYLLTVTGLPRLEALYRSPAPRSPVTPTTRRRPVMVSLPKHSAAAEPAQVSPYEATTPTFNHNEESVLLGKKGFVYTQQHTNCRRAQSLVYRHDPYRLQ</sequence>
<proteinExistence type="predicted"/>